<dbReference type="GO" id="GO:0032259">
    <property type="term" value="P:methylation"/>
    <property type="evidence" value="ECO:0007669"/>
    <property type="project" value="UniProtKB-KW"/>
</dbReference>
<protein>
    <submittedName>
        <fullName evidence="1">Methyltransferase type 11</fullName>
    </submittedName>
</protein>
<dbReference type="Pfam" id="PF13489">
    <property type="entry name" value="Methyltransf_23"/>
    <property type="match status" value="1"/>
</dbReference>
<accession>A0A0G1KCU6</accession>
<evidence type="ECO:0000313" key="2">
    <source>
        <dbReference type="Proteomes" id="UP000034595"/>
    </source>
</evidence>
<organism evidence="1 2">
    <name type="scientific">Candidatus Azambacteria bacterium GW2011_GWA1_44_9</name>
    <dbReference type="NCBI Taxonomy" id="1618610"/>
    <lineage>
        <taxon>Bacteria</taxon>
        <taxon>Candidatus Azamiibacteriota</taxon>
    </lineage>
</organism>
<dbReference type="PANTHER" id="PTHR43861:SF6">
    <property type="entry name" value="METHYLTRANSFERASE TYPE 11"/>
    <property type="match status" value="1"/>
</dbReference>
<dbReference type="PANTHER" id="PTHR43861">
    <property type="entry name" value="TRANS-ACONITATE 2-METHYLTRANSFERASE-RELATED"/>
    <property type="match status" value="1"/>
</dbReference>
<evidence type="ECO:0000313" key="1">
    <source>
        <dbReference type="EMBL" id="KKT81428.1"/>
    </source>
</evidence>
<comment type="caution">
    <text evidence="1">The sequence shown here is derived from an EMBL/GenBank/DDBJ whole genome shotgun (WGS) entry which is preliminary data.</text>
</comment>
<dbReference type="AlphaFoldDB" id="A0A0G1KCU6"/>
<keyword evidence="1" id="KW-0808">Transferase</keyword>
<proteinExistence type="predicted"/>
<dbReference type="InterPro" id="IPR029063">
    <property type="entry name" value="SAM-dependent_MTases_sf"/>
</dbReference>
<dbReference type="CDD" id="cd02440">
    <property type="entry name" value="AdoMet_MTases"/>
    <property type="match status" value="1"/>
</dbReference>
<dbReference type="Gene3D" id="3.40.50.150">
    <property type="entry name" value="Vaccinia Virus protein VP39"/>
    <property type="match status" value="1"/>
</dbReference>
<dbReference type="GO" id="GO:0008168">
    <property type="term" value="F:methyltransferase activity"/>
    <property type="evidence" value="ECO:0007669"/>
    <property type="project" value="UniProtKB-KW"/>
</dbReference>
<sequence>MSTTNFNNKYMNKCIYCSSISTVFFIKVNSWNIRKCLNCSVLYTEGEGKKDKKINLDTYDYSYIKGYKHRKNELQKRFLSLLNHIEKNKNGGRLLDIGCGLGLFMETAMKKSSYNWDVHGLEINKRLLDNAFNDIKKRIKSGNIENIPFGSNYFDCVTCFDVLEHSKSLKHNLDEISRVLKKDGILVIQSPNYKSLMAMISKEKWSWWSPPDHIFHFSSSFMINLLKAKWYEVLEAFTYEPPKEFLLDVKRRFARNLVQKIVIRLIQPLLLTIERISWFFNRGGLLFIVVKKI</sequence>
<reference evidence="1 2" key="1">
    <citation type="journal article" date="2015" name="Nature">
        <title>rRNA introns, odd ribosomes, and small enigmatic genomes across a large radiation of phyla.</title>
        <authorList>
            <person name="Brown C.T."/>
            <person name="Hug L.A."/>
            <person name="Thomas B.C."/>
            <person name="Sharon I."/>
            <person name="Castelle C.J."/>
            <person name="Singh A."/>
            <person name="Wilkins M.J."/>
            <person name="Williams K.H."/>
            <person name="Banfield J.F."/>
        </authorList>
    </citation>
    <scope>NUCLEOTIDE SEQUENCE [LARGE SCALE GENOMIC DNA]</scope>
</reference>
<gene>
    <name evidence="1" type="ORF">UW78_C0010G0008</name>
</gene>
<keyword evidence="1" id="KW-0489">Methyltransferase</keyword>
<dbReference type="SUPFAM" id="SSF53335">
    <property type="entry name" value="S-adenosyl-L-methionine-dependent methyltransferases"/>
    <property type="match status" value="1"/>
</dbReference>
<name>A0A0G1KCU6_9BACT</name>
<dbReference type="Proteomes" id="UP000034595">
    <property type="component" value="Unassembled WGS sequence"/>
</dbReference>
<dbReference type="EMBL" id="LCJQ01000010">
    <property type="protein sequence ID" value="KKT81428.1"/>
    <property type="molecule type" value="Genomic_DNA"/>
</dbReference>